<dbReference type="GO" id="GO:0043047">
    <property type="term" value="F:single-stranded telomeric DNA binding"/>
    <property type="evidence" value="ECO:0007669"/>
    <property type="project" value="TreeGrafter"/>
</dbReference>
<evidence type="ECO:0000256" key="3">
    <source>
        <dbReference type="ARBA" id="ARBA00004286"/>
    </source>
</evidence>
<dbReference type="InterPro" id="IPR038729">
    <property type="entry name" value="Rad50/SbcC_AAA"/>
</dbReference>
<sequence length="1361" mass="152892">MSMLEEMSIQGIRSFGPENPQRIKFSAPVTLILGPNGTGKTTIIECLKYAITGESPPGSRNGASFIHDPKLTRSVEVKAKVAVKAKDVKNSPLIVSRSLVATRRGTAKQPTLKTLDGTIKRLTPTGQTVSLSSRCGEINKEMENSLGASKAVFENVIFCHQEESNWPLQEAKAVKERFDDLFASSRYVKALDAIRKSRISQNENVKVFRAELTHLSRSKEEANKLRGQALDTKCALNSQMQVLAEVDKQLDPVTAELTLYRKKSADLVNYQSEARSCAAEKASLEAVFRDLSKNIGKEFEGTDAELNNAIEHAEEQLLEKQQSLVMAEGELKRHQTELEANEKKRSELIVRKTQLDVEVKRMDQTVQKRNELLGRLAARFELNGISQKCALGSDISTDEVDAVHQHLNRALREAETQLSQTKASTEANSQKAQKAVDEARSALVRMEQSIAGLECAMTDNTTEISAVKTNLERANAATGELETVSSKLAEAKKARELLEASMSESEVKSSIQKAEIERSVCETDMALLDAQIDEAQRNVMKNHEIIVLERNRNAAIEKARKLRSRQLESLEQIFAGEIVPAVVVDESQTSCSLAKLFNSRFTELTSSSKAAQHSLNKLQQQLSKLEMELSFQRNQLREKQDEMRQMEERLLSACGTVDVERRLENVATRKEQVESDCATEEGSLYLWKKFRDRLSHESECPLCHRNFENEQDHQELIEELDKRLVTVPHDLAAKRKELQQIVAQYETLIELKPVSVNLLQLKDSELPALEGQVRTIQSRLEELQSKIEQETSKLECIQADESVARSLQGDIAFIEKLEKEIASQNRSLKLLTAAPEGTAPNLVPDLQEKRNELRVKRNNLSAEIDDLRTKLEQKLAERQKAVNKENELRNTLLNLEKEFQSVTHLRTELNRLTSVRARVSGELEVLRGQLPTCRSALDAAEAEKQSVSAAGKKQVADALAEWQLWTDQSRQVVEACAAATFRGVDASCGEHPKKQLERVTNELSALDGVVGELKLAIENTSNVIEALRTTVANNKIFQRELEDCVLLRQTRSQLSLLNVQVQEIQRKIDACKSGIPESADLVEYVSHLSDKEDGLRKQRQVVNDRITRLQTELRMLECSLSEKYADAETEYMKKMYELKIAELAATDLQHFHEALDRAIMAYHTEKMDEVNELIRDLWRTTYRGNDIDYIKICSEEEPLSVAANAAKTRRTYNYRVVMVKTGSSAADMGFSAVGSKQARVTSTETLLDMRGRCSAGQKVLASLVIRLALAEVFCLQCGVLALDEPTTNLDRENIESLAYALTEIIKTRSSQRNFQLIIITHDEDFIELLARAGCGGHLLRLVRNLEGLSEIQNLRIEDLIH</sequence>
<keyword evidence="6 18" id="KW-0479">Metal-binding</keyword>
<evidence type="ECO:0000256" key="9">
    <source>
        <dbReference type="ARBA" id="ARBA00022801"/>
    </source>
</evidence>
<dbReference type="GO" id="GO:0046872">
    <property type="term" value="F:metal ion binding"/>
    <property type="evidence" value="ECO:0007669"/>
    <property type="project" value="UniProtKB-UniRule"/>
</dbReference>
<dbReference type="NCBIfam" id="TIGR00606">
    <property type="entry name" value="rad50"/>
    <property type="match status" value="1"/>
</dbReference>
<dbReference type="PROSITE" id="PS51131">
    <property type="entry name" value="ZN_HOOK"/>
    <property type="match status" value="1"/>
</dbReference>
<feature type="coiled-coil region" evidence="19">
    <location>
        <begin position="608"/>
        <end position="649"/>
    </location>
</feature>
<protein>
    <submittedName>
        <fullName evidence="21">Zinc-hook domain-containing protein</fullName>
    </submittedName>
</protein>
<dbReference type="SUPFAM" id="SSF52540">
    <property type="entry name" value="P-loop containing nucleoside triphosphate hydrolases"/>
    <property type="match status" value="1"/>
</dbReference>
<dbReference type="Gene3D" id="3.40.50.300">
    <property type="entry name" value="P-loop containing nucleotide triphosphate hydrolases"/>
    <property type="match status" value="2"/>
</dbReference>
<evidence type="ECO:0000256" key="16">
    <source>
        <dbReference type="ARBA" id="ARBA00023254"/>
    </source>
</evidence>
<keyword evidence="10 18" id="KW-0862">Zinc</keyword>
<dbReference type="Pfam" id="PF13476">
    <property type="entry name" value="AAA_23"/>
    <property type="match status" value="1"/>
</dbReference>
<feature type="coiled-coil region" evidence="19">
    <location>
        <begin position="404"/>
        <end position="508"/>
    </location>
</feature>
<evidence type="ECO:0000256" key="2">
    <source>
        <dbReference type="ARBA" id="ARBA00004123"/>
    </source>
</evidence>
<evidence type="ECO:0000256" key="6">
    <source>
        <dbReference type="ARBA" id="ARBA00022723"/>
    </source>
</evidence>
<feature type="coiled-coil region" evidence="19">
    <location>
        <begin position="303"/>
        <end position="351"/>
    </location>
</feature>
<evidence type="ECO:0000313" key="21">
    <source>
        <dbReference type="WBParaSite" id="MCU_005321-RA"/>
    </source>
</evidence>
<keyword evidence="7" id="KW-0547">Nucleotide-binding</keyword>
<dbReference type="GO" id="GO:0051880">
    <property type="term" value="F:G-quadruplex DNA binding"/>
    <property type="evidence" value="ECO:0007669"/>
    <property type="project" value="TreeGrafter"/>
</dbReference>
<comment type="catalytic activity">
    <reaction evidence="17">
        <text>ATP + H2O = ADP + phosphate + H(+)</text>
        <dbReference type="Rhea" id="RHEA:13065"/>
        <dbReference type="ChEBI" id="CHEBI:15377"/>
        <dbReference type="ChEBI" id="CHEBI:15378"/>
        <dbReference type="ChEBI" id="CHEBI:30616"/>
        <dbReference type="ChEBI" id="CHEBI:43474"/>
        <dbReference type="ChEBI" id="CHEBI:456216"/>
    </reaction>
</comment>
<feature type="binding site" evidence="18">
    <location>
        <position position="703"/>
    </location>
    <ligand>
        <name>Zn(2+)</name>
        <dbReference type="ChEBI" id="CHEBI:29105"/>
    </ligand>
</feature>
<dbReference type="Pfam" id="PF04423">
    <property type="entry name" value="Rad50_zn_hook"/>
    <property type="match status" value="1"/>
</dbReference>
<evidence type="ECO:0000256" key="8">
    <source>
        <dbReference type="ARBA" id="ARBA00022763"/>
    </source>
</evidence>
<comment type="cofactor">
    <cofactor evidence="1">
        <name>Zn(2+)</name>
        <dbReference type="ChEBI" id="CHEBI:29105"/>
    </cofactor>
</comment>
<evidence type="ECO:0000256" key="15">
    <source>
        <dbReference type="ARBA" id="ARBA00023242"/>
    </source>
</evidence>
<evidence type="ECO:0000259" key="20">
    <source>
        <dbReference type="PROSITE" id="PS51131"/>
    </source>
</evidence>
<dbReference type="GO" id="GO:0000722">
    <property type="term" value="P:telomere maintenance via recombination"/>
    <property type="evidence" value="ECO:0007669"/>
    <property type="project" value="TreeGrafter"/>
</dbReference>
<evidence type="ECO:0000256" key="17">
    <source>
        <dbReference type="ARBA" id="ARBA00049360"/>
    </source>
</evidence>
<keyword evidence="8" id="KW-0227">DNA damage</keyword>
<feature type="coiled-coil region" evidence="19">
    <location>
        <begin position="766"/>
        <end position="898"/>
    </location>
</feature>
<evidence type="ECO:0000256" key="14">
    <source>
        <dbReference type="ARBA" id="ARBA00023204"/>
    </source>
</evidence>
<dbReference type="GO" id="GO:0007004">
    <property type="term" value="P:telomere maintenance via telomerase"/>
    <property type="evidence" value="ECO:0007669"/>
    <property type="project" value="TreeGrafter"/>
</dbReference>
<dbReference type="GO" id="GO:0000794">
    <property type="term" value="C:condensed nuclear chromosome"/>
    <property type="evidence" value="ECO:0007669"/>
    <property type="project" value="TreeGrafter"/>
</dbReference>
<keyword evidence="9" id="KW-0378">Hydrolase</keyword>
<dbReference type="InterPro" id="IPR004584">
    <property type="entry name" value="Rad50_eukaryotes"/>
</dbReference>
<evidence type="ECO:0000256" key="19">
    <source>
        <dbReference type="SAM" id="Coils"/>
    </source>
</evidence>
<keyword evidence="12" id="KW-0460">Magnesium</keyword>
<name>A0A5K3F6G3_MESCO</name>
<evidence type="ECO:0000256" key="13">
    <source>
        <dbReference type="ARBA" id="ARBA00023054"/>
    </source>
</evidence>
<keyword evidence="16" id="KW-0469">Meiosis</keyword>
<dbReference type="GO" id="GO:0070192">
    <property type="term" value="P:chromosome organization involved in meiotic cell cycle"/>
    <property type="evidence" value="ECO:0007669"/>
    <property type="project" value="TreeGrafter"/>
</dbReference>
<dbReference type="GO" id="GO:0016887">
    <property type="term" value="F:ATP hydrolysis activity"/>
    <property type="evidence" value="ECO:0007669"/>
    <property type="project" value="InterPro"/>
</dbReference>
<dbReference type="GO" id="GO:0005524">
    <property type="term" value="F:ATP binding"/>
    <property type="evidence" value="ECO:0007669"/>
    <property type="project" value="UniProtKB-KW"/>
</dbReference>
<evidence type="ECO:0000256" key="18">
    <source>
        <dbReference type="PROSITE-ProRule" id="PRU00471"/>
    </source>
</evidence>
<dbReference type="WBParaSite" id="MCU_005321-RA">
    <property type="protein sequence ID" value="MCU_005321-RA"/>
    <property type="gene ID" value="MCU_005321"/>
</dbReference>
<evidence type="ECO:0000256" key="7">
    <source>
        <dbReference type="ARBA" id="ARBA00022741"/>
    </source>
</evidence>
<feature type="domain" description="Zinc-hook" evidence="20">
    <location>
        <begin position="656"/>
        <end position="753"/>
    </location>
</feature>
<dbReference type="GO" id="GO:0006302">
    <property type="term" value="P:double-strand break repair"/>
    <property type="evidence" value="ECO:0007669"/>
    <property type="project" value="InterPro"/>
</dbReference>
<keyword evidence="14" id="KW-0234">DNA repair</keyword>
<evidence type="ECO:0000256" key="5">
    <source>
        <dbReference type="ARBA" id="ARBA00022454"/>
    </source>
</evidence>
<keyword evidence="5" id="KW-0158">Chromosome</keyword>
<comment type="subcellular location">
    <subcellularLocation>
        <location evidence="3">Chromosome</location>
    </subcellularLocation>
    <subcellularLocation>
        <location evidence="2">Nucleus</location>
    </subcellularLocation>
</comment>
<dbReference type="InterPro" id="IPR027417">
    <property type="entry name" value="P-loop_NTPase"/>
</dbReference>
<dbReference type="GO" id="GO:0030870">
    <property type="term" value="C:Mre11 complex"/>
    <property type="evidence" value="ECO:0007669"/>
    <property type="project" value="InterPro"/>
</dbReference>
<evidence type="ECO:0000256" key="4">
    <source>
        <dbReference type="ARBA" id="ARBA00009439"/>
    </source>
</evidence>
<evidence type="ECO:0000256" key="11">
    <source>
        <dbReference type="ARBA" id="ARBA00022840"/>
    </source>
</evidence>
<dbReference type="PANTHER" id="PTHR18867">
    <property type="entry name" value="RAD50"/>
    <property type="match status" value="1"/>
</dbReference>
<dbReference type="PANTHER" id="PTHR18867:SF12">
    <property type="entry name" value="DNA REPAIR PROTEIN RAD50"/>
    <property type="match status" value="1"/>
</dbReference>
<feature type="binding site" evidence="18">
    <location>
        <position position="700"/>
    </location>
    <ligand>
        <name>Zn(2+)</name>
        <dbReference type="ChEBI" id="CHEBI:29105"/>
    </ligand>
</feature>
<dbReference type="InterPro" id="IPR013134">
    <property type="entry name" value="Zn_hook_RAD50"/>
</dbReference>
<accession>A0A5K3F6G3</accession>
<dbReference type="GO" id="GO:0003691">
    <property type="term" value="F:double-stranded telomeric DNA binding"/>
    <property type="evidence" value="ECO:0007669"/>
    <property type="project" value="TreeGrafter"/>
</dbReference>
<proteinExistence type="inferred from homology"/>
<reference evidence="21" key="1">
    <citation type="submission" date="2019-11" db="UniProtKB">
        <authorList>
            <consortium name="WormBaseParasite"/>
        </authorList>
    </citation>
    <scope>IDENTIFICATION</scope>
</reference>
<evidence type="ECO:0000256" key="10">
    <source>
        <dbReference type="ARBA" id="ARBA00022833"/>
    </source>
</evidence>
<comment type="similarity">
    <text evidence="4">Belongs to the SMC family. RAD50 subfamily.</text>
</comment>
<keyword evidence="15" id="KW-0539">Nucleus</keyword>
<organism evidence="21">
    <name type="scientific">Mesocestoides corti</name>
    <name type="common">Flatworm</name>
    <dbReference type="NCBI Taxonomy" id="53468"/>
    <lineage>
        <taxon>Eukaryota</taxon>
        <taxon>Metazoa</taxon>
        <taxon>Spiralia</taxon>
        <taxon>Lophotrochozoa</taxon>
        <taxon>Platyhelminthes</taxon>
        <taxon>Cestoda</taxon>
        <taxon>Eucestoda</taxon>
        <taxon>Cyclophyllidea</taxon>
        <taxon>Mesocestoididae</taxon>
        <taxon>Mesocestoides</taxon>
    </lineage>
</organism>
<evidence type="ECO:0000256" key="12">
    <source>
        <dbReference type="ARBA" id="ARBA00022842"/>
    </source>
</evidence>
<evidence type="ECO:0000256" key="1">
    <source>
        <dbReference type="ARBA" id="ARBA00001947"/>
    </source>
</evidence>
<keyword evidence="13 19" id="KW-0175">Coiled coil</keyword>
<keyword evidence="11" id="KW-0067">ATP-binding</keyword>